<accession>A0A9X1WVR8</accession>
<dbReference type="Pfam" id="PF12804">
    <property type="entry name" value="NTP_transf_3"/>
    <property type="match status" value="1"/>
</dbReference>
<keyword evidence="4" id="KW-0547">Nucleotide-binding</keyword>
<dbReference type="PANTHER" id="PTHR19136:SF81">
    <property type="entry name" value="MOLYBDENUM COFACTOR GUANYLYLTRANSFERASE"/>
    <property type="match status" value="1"/>
</dbReference>
<dbReference type="InterPro" id="IPR013482">
    <property type="entry name" value="Molybde_CF_guanTrfase"/>
</dbReference>
<evidence type="ECO:0000256" key="2">
    <source>
        <dbReference type="ARBA" id="ARBA00022679"/>
    </source>
</evidence>
<keyword evidence="1" id="KW-0963">Cytoplasm</keyword>
<evidence type="ECO:0000313" key="10">
    <source>
        <dbReference type="Proteomes" id="UP001139347"/>
    </source>
</evidence>
<evidence type="ECO:0000256" key="5">
    <source>
        <dbReference type="ARBA" id="ARBA00022842"/>
    </source>
</evidence>
<dbReference type="EMBL" id="JALIRP010000005">
    <property type="protein sequence ID" value="MCJ8012829.1"/>
    <property type="molecule type" value="Genomic_DNA"/>
</dbReference>
<dbReference type="Proteomes" id="UP001139347">
    <property type="component" value="Unassembled WGS sequence"/>
</dbReference>
<comment type="caution">
    <text evidence="9">The sequence shown here is derived from an EMBL/GenBank/DDBJ whole genome shotgun (WGS) entry which is preliminary data.</text>
</comment>
<sequence>MGKNKALLAVGRERVIDTIMNAMSSVVQDVLIASNDREAYLELGKEIVEDRFPGQGPLSGIHAALQAAKTPWIIVAACDMPFVSSDLIHYLTKTVHESQTAPAGGIEYQAVVPLEEGRVQPLLAAYHVSSLPALEESLRSGKLRMTDWLAQLQVRYISEEALFKETGMNPGHVFFNMNSPEDYNLVLKKQEDQEAGR</sequence>
<evidence type="ECO:0000256" key="1">
    <source>
        <dbReference type="ARBA" id="ARBA00022490"/>
    </source>
</evidence>
<keyword evidence="3" id="KW-0479">Metal-binding</keyword>
<keyword evidence="7" id="KW-0501">Molybdenum cofactor biosynthesis</keyword>
<dbReference type="SUPFAM" id="SSF53448">
    <property type="entry name" value="Nucleotide-diphospho-sugar transferases"/>
    <property type="match status" value="1"/>
</dbReference>
<dbReference type="GO" id="GO:0005525">
    <property type="term" value="F:GTP binding"/>
    <property type="evidence" value="ECO:0007669"/>
    <property type="project" value="UniProtKB-KW"/>
</dbReference>
<dbReference type="Gene3D" id="3.90.550.10">
    <property type="entry name" value="Spore Coat Polysaccharide Biosynthesis Protein SpsA, Chain A"/>
    <property type="match status" value="1"/>
</dbReference>
<proteinExistence type="predicted"/>
<evidence type="ECO:0000256" key="6">
    <source>
        <dbReference type="ARBA" id="ARBA00023134"/>
    </source>
</evidence>
<keyword evidence="9" id="KW-0548">Nucleotidyltransferase</keyword>
<feature type="domain" description="MobA-like NTP transferase" evidence="8">
    <location>
        <begin position="1"/>
        <end position="150"/>
    </location>
</feature>
<keyword evidence="2" id="KW-0808">Transferase</keyword>
<gene>
    <name evidence="9" type="ORF">MUG84_13915</name>
</gene>
<dbReference type="InterPro" id="IPR029044">
    <property type="entry name" value="Nucleotide-diphossugar_trans"/>
</dbReference>
<evidence type="ECO:0000259" key="8">
    <source>
        <dbReference type="Pfam" id="PF12804"/>
    </source>
</evidence>
<protein>
    <submittedName>
        <fullName evidence="9">Molybdenum cofactor guanylyltransferase</fullName>
    </submittedName>
</protein>
<evidence type="ECO:0000256" key="3">
    <source>
        <dbReference type="ARBA" id="ARBA00022723"/>
    </source>
</evidence>
<keyword evidence="10" id="KW-1185">Reference proteome</keyword>
<evidence type="ECO:0000313" key="9">
    <source>
        <dbReference type="EMBL" id="MCJ8012829.1"/>
    </source>
</evidence>
<dbReference type="GO" id="GO:0046872">
    <property type="term" value="F:metal ion binding"/>
    <property type="evidence" value="ECO:0007669"/>
    <property type="project" value="UniProtKB-KW"/>
</dbReference>
<name>A0A9X1WVR8_9BACL</name>
<dbReference type="PANTHER" id="PTHR19136">
    <property type="entry name" value="MOLYBDENUM COFACTOR GUANYLYLTRANSFERASE"/>
    <property type="match status" value="1"/>
</dbReference>
<keyword evidence="5" id="KW-0460">Magnesium</keyword>
<dbReference type="AlphaFoldDB" id="A0A9X1WVR8"/>
<evidence type="ECO:0000256" key="7">
    <source>
        <dbReference type="ARBA" id="ARBA00023150"/>
    </source>
</evidence>
<dbReference type="CDD" id="cd02503">
    <property type="entry name" value="MobA"/>
    <property type="match status" value="1"/>
</dbReference>
<evidence type="ECO:0000256" key="4">
    <source>
        <dbReference type="ARBA" id="ARBA00022741"/>
    </source>
</evidence>
<reference evidence="9" key="1">
    <citation type="submission" date="2022-04" db="EMBL/GenBank/DDBJ databases">
        <title>Paenibacillus mangrovi sp. nov., a novel endophytic bacterium isolated from bark of Kandelia candel.</title>
        <authorList>
            <person name="Tuo L."/>
        </authorList>
    </citation>
    <scope>NUCLEOTIDE SEQUENCE</scope>
    <source>
        <strain evidence="9">KQZ6P-2</strain>
    </source>
</reference>
<dbReference type="InterPro" id="IPR025877">
    <property type="entry name" value="MobA-like_NTP_Trfase"/>
</dbReference>
<dbReference type="GO" id="GO:0016779">
    <property type="term" value="F:nucleotidyltransferase activity"/>
    <property type="evidence" value="ECO:0007669"/>
    <property type="project" value="UniProtKB-KW"/>
</dbReference>
<organism evidence="9 10">
    <name type="scientific">Paenibacillus mangrovi</name>
    <dbReference type="NCBI Taxonomy" id="2931978"/>
    <lineage>
        <taxon>Bacteria</taxon>
        <taxon>Bacillati</taxon>
        <taxon>Bacillota</taxon>
        <taxon>Bacilli</taxon>
        <taxon>Bacillales</taxon>
        <taxon>Paenibacillaceae</taxon>
        <taxon>Paenibacillus</taxon>
    </lineage>
</organism>
<dbReference type="RefSeq" id="WP_244725651.1">
    <property type="nucleotide sequence ID" value="NZ_JALIRP010000005.1"/>
</dbReference>
<dbReference type="GO" id="GO:0006777">
    <property type="term" value="P:Mo-molybdopterin cofactor biosynthetic process"/>
    <property type="evidence" value="ECO:0007669"/>
    <property type="project" value="UniProtKB-KW"/>
</dbReference>
<keyword evidence="6" id="KW-0342">GTP-binding</keyword>